<dbReference type="EMBL" id="VSSQ01049958">
    <property type="protein sequence ID" value="MPN04035.1"/>
    <property type="molecule type" value="Genomic_DNA"/>
</dbReference>
<proteinExistence type="predicted"/>
<evidence type="ECO:0000313" key="1">
    <source>
        <dbReference type="EMBL" id="MPN04035.1"/>
    </source>
</evidence>
<accession>A0A645EPT8</accession>
<reference evidence="1" key="1">
    <citation type="submission" date="2019-08" db="EMBL/GenBank/DDBJ databases">
        <authorList>
            <person name="Kucharzyk K."/>
            <person name="Murdoch R.W."/>
            <person name="Higgins S."/>
            <person name="Loffler F."/>
        </authorList>
    </citation>
    <scope>NUCLEOTIDE SEQUENCE</scope>
</reference>
<protein>
    <submittedName>
        <fullName evidence="1">Uncharacterized protein</fullName>
    </submittedName>
</protein>
<organism evidence="1">
    <name type="scientific">bioreactor metagenome</name>
    <dbReference type="NCBI Taxonomy" id="1076179"/>
    <lineage>
        <taxon>unclassified sequences</taxon>
        <taxon>metagenomes</taxon>
        <taxon>ecological metagenomes</taxon>
    </lineage>
</organism>
<sequence>MRSSSGFLEVSIETEWISCQLVIQAIGQQLDHLLEVVQAFDIVAANHPAVDGTWQRRARPGVGRQRNDLSCIAMNTLPAAFNGVRFGIFVRNELRELGGVLGNGTAQKQGMTTLRFHSH</sequence>
<gene>
    <name evidence="1" type="ORF">SDC9_151271</name>
</gene>
<comment type="caution">
    <text evidence="1">The sequence shown here is derived from an EMBL/GenBank/DDBJ whole genome shotgun (WGS) entry which is preliminary data.</text>
</comment>
<dbReference type="AlphaFoldDB" id="A0A645EPT8"/>
<name>A0A645EPT8_9ZZZZ</name>